<dbReference type="InterPro" id="IPR043502">
    <property type="entry name" value="DNA/RNA_pol_sf"/>
</dbReference>
<keyword evidence="7" id="KW-0378">Hydrolase</keyword>
<evidence type="ECO:0000256" key="1">
    <source>
        <dbReference type="ARBA" id="ARBA00010879"/>
    </source>
</evidence>
<dbReference type="Pfam" id="PF17921">
    <property type="entry name" value="Integrase_H2C2"/>
    <property type="match status" value="1"/>
</dbReference>
<evidence type="ECO:0000256" key="9">
    <source>
        <dbReference type="ARBA" id="ARBA00039658"/>
    </source>
</evidence>
<dbReference type="PANTHER" id="PTHR37984:SF5">
    <property type="entry name" value="PROTEIN NYNRIN-LIKE"/>
    <property type="match status" value="1"/>
</dbReference>
<dbReference type="Gene3D" id="3.10.20.370">
    <property type="match status" value="1"/>
</dbReference>
<dbReference type="EC" id="3.1.26.4" evidence="2"/>
<dbReference type="Gene3D" id="3.10.10.10">
    <property type="entry name" value="HIV Type 1 Reverse Transcriptase, subunit A, domain 1"/>
    <property type="match status" value="1"/>
</dbReference>
<dbReference type="CDD" id="cd09274">
    <property type="entry name" value="RNase_HI_RT_Ty3"/>
    <property type="match status" value="1"/>
</dbReference>
<keyword evidence="4" id="KW-0548">Nucleotidyltransferase</keyword>
<dbReference type="AlphaFoldDB" id="A0A8C5PEH0"/>
<dbReference type="CDD" id="cd01647">
    <property type="entry name" value="RT_LTR"/>
    <property type="match status" value="1"/>
</dbReference>
<evidence type="ECO:0000256" key="6">
    <source>
        <dbReference type="ARBA" id="ARBA00022759"/>
    </source>
</evidence>
<dbReference type="InterPro" id="IPR050951">
    <property type="entry name" value="Retrovirus_Pol_polyprotein"/>
</dbReference>
<dbReference type="InterPro" id="IPR043128">
    <property type="entry name" value="Rev_trsase/Diguanyl_cyclase"/>
</dbReference>
<evidence type="ECO:0000256" key="8">
    <source>
        <dbReference type="ARBA" id="ARBA00022918"/>
    </source>
</evidence>
<dbReference type="GeneTree" id="ENSGT01140000282569"/>
<proteinExistence type="inferred from homology"/>
<dbReference type="Ensembl" id="ENSLLET00000017795.1">
    <property type="protein sequence ID" value="ENSLLEP00000017144.1"/>
    <property type="gene ID" value="ENSLLEG00000010912.1"/>
</dbReference>
<dbReference type="InterPro" id="IPR041588">
    <property type="entry name" value="Integrase_H2C2"/>
</dbReference>
<evidence type="ECO:0000256" key="5">
    <source>
        <dbReference type="ARBA" id="ARBA00022722"/>
    </source>
</evidence>
<dbReference type="PANTHER" id="PTHR37984">
    <property type="entry name" value="PROTEIN CBG26694"/>
    <property type="match status" value="1"/>
</dbReference>
<comment type="similarity">
    <text evidence="1">Belongs to the beta type-B retroviral polymerase family. HERV class-II K(HML-2) pol subfamily.</text>
</comment>
<dbReference type="Pfam" id="PF00078">
    <property type="entry name" value="RVT_1"/>
    <property type="match status" value="1"/>
</dbReference>
<keyword evidence="6" id="KW-0255">Endonuclease</keyword>
<organism evidence="11 12">
    <name type="scientific">Leptobrachium leishanense</name>
    <name type="common">Leishan spiny toad</name>
    <dbReference type="NCBI Taxonomy" id="445787"/>
    <lineage>
        <taxon>Eukaryota</taxon>
        <taxon>Metazoa</taxon>
        <taxon>Chordata</taxon>
        <taxon>Craniata</taxon>
        <taxon>Vertebrata</taxon>
        <taxon>Euteleostomi</taxon>
        <taxon>Amphibia</taxon>
        <taxon>Batrachia</taxon>
        <taxon>Anura</taxon>
        <taxon>Pelobatoidea</taxon>
        <taxon>Megophryidae</taxon>
        <taxon>Leptobrachium</taxon>
    </lineage>
</organism>
<keyword evidence="12" id="KW-1185">Reference proteome</keyword>
<dbReference type="Proteomes" id="UP000694569">
    <property type="component" value="Unplaced"/>
</dbReference>
<dbReference type="InterPro" id="IPR000477">
    <property type="entry name" value="RT_dom"/>
</dbReference>
<dbReference type="Gene3D" id="3.30.70.270">
    <property type="match status" value="2"/>
</dbReference>
<dbReference type="GO" id="GO:0003964">
    <property type="term" value="F:RNA-directed DNA polymerase activity"/>
    <property type="evidence" value="ECO:0007669"/>
    <property type="project" value="UniProtKB-KW"/>
</dbReference>
<dbReference type="GO" id="GO:0004523">
    <property type="term" value="F:RNA-DNA hybrid ribonuclease activity"/>
    <property type="evidence" value="ECO:0007669"/>
    <property type="project" value="UniProtKB-EC"/>
</dbReference>
<keyword evidence="3" id="KW-0808">Transferase</keyword>
<keyword evidence="8" id="KW-0695">RNA-directed DNA polymerase</keyword>
<reference evidence="11" key="1">
    <citation type="submission" date="2025-08" db="UniProtKB">
        <authorList>
            <consortium name="Ensembl"/>
        </authorList>
    </citation>
    <scope>IDENTIFICATION</scope>
</reference>
<dbReference type="OrthoDB" id="775972at2759"/>
<sequence length="492" mass="55939">MCDIFATLAGGQQFTKLDLKHAYLQLPVHPESRPYLTINTHKGLFQYNRMVFGIAPAPAIWQRTMDELLAGVPGTQCLLDDMLITGRTEREHRQNVQDVLQILMDHGLKVNINKCEFLKDHLEFCGHVIDKTGLHTTDEKVKALIEAPIPRNVTQLHSYLGLLNYYNKFLPNLAHTLFPLHRLLEKQQQWKWTESCSAAFKASKELIRSSRVLVHYDLSKPLSIACDASPYGLGAVLSHSMPDGTDRPVAFASRSLTPAERNYSQIDKEALAITWALKKFHFYIYGGSFTLLTDHKPLLAIFNPTKSISQTTAARLQRYALLLGAYQYEIRYRPHDKHTNSDAFSRHPLPLSTNYVRDSPPSIYFSKILTAVEIAQETSKDADLQEVLSYVQHGWPFQTSPRLRPFHSRNLELSVREGCLLWGERVIVPPALQKPTLQILHEGHPGIVRMKQKARGHVWWPTLDEDIGNYVAACSGCAQAQRCYPRGTVQPW</sequence>
<protein>
    <recommendedName>
        <fullName evidence="9">Gypsy retrotransposon integrase-like protein 1</fullName>
        <ecNumber evidence="2">3.1.26.4</ecNumber>
    </recommendedName>
</protein>
<dbReference type="FunFam" id="3.10.20.370:FF:000001">
    <property type="entry name" value="Retrovirus-related Pol polyprotein from transposon 17.6-like protein"/>
    <property type="match status" value="1"/>
</dbReference>
<reference evidence="11" key="2">
    <citation type="submission" date="2025-09" db="UniProtKB">
        <authorList>
            <consortium name="Ensembl"/>
        </authorList>
    </citation>
    <scope>IDENTIFICATION</scope>
</reference>
<evidence type="ECO:0000256" key="7">
    <source>
        <dbReference type="ARBA" id="ARBA00022801"/>
    </source>
</evidence>
<dbReference type="Pfam" id="PF17917">
    <property type="entry name" value="RT_RNaseH"/>
    <property type="match status" value="1"/>
</dbReference>
<dbReference type="InterPro" id="IPR041373">
    <property type="entry name" value="RT_RNaseH"/>
</dbReference>
<evidence type="ECO:0000256" key="4">
    <source>
        <dbReference type="ARBA" id="ARBA00022695"/>
    </source>
</evidence>
<evidence type="ECO:0000259" key="10">
    <source>
        <dbReference type="PROSITE" id="PS50878"/>
    </source>
</evidence>
<evidence type="ECO:0000256" key="2">
    <source>
        <dbReference type="ARBA" id="ARBA00012180"/>
    </source>
</evidence>
<feature type="domain" description="Reverse transcriptase" evidence="10">
    <location>
        <begin position="1"/>
        <end position="129"/>
    </location>
</feature>
<name>A0A8C5PEH0_9ANUR</name>
<accession>A0A8C5PEH0</accession>
<evidence type="ECO:0000256" key="3">
    <source>
        <dbReference type="ARBA" id="ARBA00022679"/>
    </source>
</evidence>
<evidence type="ECO:0000313" key="11">
    <source>
        <dbReference type="Ensembl" id="ENSLLEP00000017144.1"/>
    </source>
</evidence>
<keyword evidence="5" id="KW-0540">Nuclease</keyword>
<dbReference type="FunFam" id="3.30.70.270:FF:000026">
    <property type="entry name" value="Transposon Ty3-G Gag-Pol polyprotein"/>
    <property type="match status" value="1"/>
</dbReference>
<dbReference type="FunFam" id="1.10.340.70:FF:000003">
    <property type="entry name" value="Protein CBG25708"/>
    <property type="match status" value="1"/>
</dbReference>
<dbReference type="PROSITE" id="PS50878">
    <property type="entry name" value="RT_POL"/>
    <property type="match status" value="1"/>
</dbReference>
<evidence type="ECO:0000313" key="12">
    <source>
        <dbReference type="Proteomes" id="UP000694569"/>
    </source>
</evidence>
<dbReference type="Gene3D" id="1.10.340.70">
    <property type="match status" value="1"/>
</dbReference>
<dbReference type="SUPFAM" id="SSF56672">
    <property type="entry name" value="DNA/RNA polymerases"/>
    <property type="match status" value="1"/>
</dbReference>